<keyword evidence="5" id="KW-1185">Reference proteome</keyword>
<dbReference type="InterPro" id="IPR007110">
    <property type="entry name" value="Ig-like_dom"/>
</dbReference>
<dbReference type="PANTHER" id="PTHR23279:SF46">
    <property type="entry name" value="DEFECTIVE PROBOSCIS EXTENSION RESPONSE 10, ISOFORM A-RELATED"/>
    <property type="match status" value="1"/>
</dbReference>
<sequence length="314" mass="33887">MAWLSVCWGLTLCLTTTTTTNSATTSDTTTAVNTGARRADVQARLDDSSSRPVAPIEPLMDLGGRGAAPPGPLQPVFDEAAPRSVSSLSGGTAYLHCVVHHLGGGSVSWIRRRDLHILTVGTYTYTTDQRFEVVHAAPSRDWILKLRYAQERDSGLYDCQVSRRPVLTYSVRLSVYAAPSASIVGAPDMHVDRGSTINLTCTVTHTSEPSAYIFWYHNGQVVNYESPRGGVTVVTERGNVTRGFLLIQDARPSDSGNYTCAPSNTAPSWLRVHVLNGELPAAMQTSEGVSVSSYLSSSDALHLHCLPLLALAWL</sequence>
<evidence type="ECO:0000313" key="4">
    <source>
        <dbReference type="EMBL" id="KAK8386333.1"/>
    </source>
</evidence>
<organism evidence="4 5">
    <name type="scientific">Scylla paramamosain</name>
    <name type="common">Mud crab</name>
    <dbReference type="NCBI Taxonomy" id="85552"/>
    <lineage>
        <taxon>Eukaryota</taxon>
        <taxon>Metazoa</taxon>
        <taxon>Ecdysozoa</taxon>
        <taxon>Arthropoda</taxon>
        <taxon>Crustacea</taxon>
        <taxon>Multicrustacea</taxon>
        <taxon>Malacostraca</taxon>
        <taxon>Eumalacostraca</taxon>
        <taxon>Eucarida</taxon>
        <taxon>Decapoda</taxon>
        <taxon>Pleocyemata</taxon>
        <taxon>Brachyura</taxon>
        <taxon>Eubrachyura</taxon>
        <taxon>Portunoidea</taxon>
        <taxon>Portunidae</taxon>
        <taxon>Portuninae</taxon>
        <taxon>Scylla</taxon>
    </lineage>
</organism>
<feature type="region of interest" description="Disordered" evidence="1">
    <location>
        <begin position="42"/>
        <end position="68"/>
    </location>
</feature>
<evidence type="ECO:0000256" key="1">
    <source>
        <dbReference type="SAM" id="MobiDB-lite"/>
    </source>
</evidence>
<reference evidence="4 5" key="1">
    <citation type="submission" date="2023-03" db="EMBL/GenBank/DDBJ databases">
        <title>High-quality genome of Scylla paramamosain provides insights in environmental adaptation.</title>
        <authorList>
            <person name="Zhang L."/>
        </authorList>
    </citation>
    <scope>NUCLEOTIDE SEQUENCE [LARGE SCALE GENOMIC DNA]</scope>
    <source>
        <strain evidence="4">LZ_2023a</strain>
        <tissue evidence="4">Muscle</tissue>
    </source>
</reference>
<dbReference type="Proteomes" id="UP001487740">
    <property type="component" value="Unassembled WGS sequence"/>
</dbReference>
<dbReference type="SMART" id="SM00406">
    <property type="entry name" value="IGv"/>
    <property type="match status" value="2"/>
</dbReference>
<accession>A0AAW0TGE7</accession>
<comment type="caution">
    <text evidence="4">The sequence shown here is derived from an EMBL/GenBank/DDBJ whole genome shotgun (WGS) entry which is preliminary data.</text>
</comment>
<dbReference type="InterPro" id="IPR003599">
    <property type="entry name" value="Ig_sub"/>
</dbReference>
<dbReference type="SUPFAM" id="SSF48726">
    <property type="entry name" value="Immunoglobulin"/>
    <property type="match status" value="2"/>
</dbReference>
<proteinExistence type="predicted"/>
<dbReference type="FunFam" id="2.60.40.10:FF:000129">
    <property type="entry name" value="CLUMA_CG018772, isoform A"/>
    <property type="match status" value="1"/>
</dbReference>
<dbReference type="EMBL" id="JARAKH010000031">
    <property type="protein sequence ID" value="KAK8386333.1"/>
    <property type="molecule type" value="Genomic_DNA"/>
</dbReference>
<evidence type="ECO:0000256" key="2">
    <source>
        <dbReference type="SAM" id="SignalP"/>
    </source>
</evidence>
<feature type="signal peptide" evidence="2">
    <location>
        <begin position="1"/>
        <end position="22"/>
    </location>
</feature>
<dbReference type="PROSITE" id="PS50835">
    <property type="entry name" value="IG_LIKE"/>
    <property type="match status" value="2"/>
</dbReference>
<dbReference type="InterPro" id="IPR036179">
    <property type="entry name" value="Ig-like_dom_sf"/>
</dbReference>
<protein>
    <recommendedName>
        <fullName evidence="3">Ig-like domain-containing protein</fullName>
    </recommendedName>
</protein>
<dbReference type="SMART" id="SM00409">
    <property type="entry name" value="IG"/>
    <property type="match status" value="2"/>
</dbReference>
<dbReference type="InterPro" id="IPR003598">
    <property type="entry name" value="Ig_sub2"/>
</dbReference>
<dbReference type="GO" id="GO:0032589">
    <property type="term" value="C:neuron projection membrane"/>
    <property type="evidence" value="ECO:0007669"/>
    <property type="project" value="TreeGrafter"/>
</dbReference>
<evidence type="ECO:0000313" key="5">
    <source>
        <dbReference type="Proteomes" id="UP001487740"/>
    </source>
</evidence>
<dbReference type="SMART" id="SM00408">
    <property type="entry name" value="IGc2"/>
    <property type="match status" value="2"/>
</dbReference>
<gene>
    <name evidence="4" type="ORF">O3P69_010776</name>
</gene>
<feature type="domain" description="Ig-like" evidence="3">
    <location>
        <begin position="75"/>
        <end position="174"/>
    </location>
</feature>
<feature type="chain" id="PRO_5043833350" description="Ig-like domain-containing protein" evidence="2">
    <location>
        <begin position="23"/>
        <end position="314"/>
    </location>
</feature>
<dbReference type="Pfam" id="PF13927">
    <property type="entry name" value="Ig_3"/>
    <property type="match status" value="1"/>
</dbReference>
<keyword evidence="2" id="KW-0732">Signal</keyword>
<dbReference type="Pfam" id="PF07686">
    <property type="entry name" value="V-set"/>
    <property type="match status" value="1"/>
</dbReference>
<evidence type="ECO:0000259" key="3">
    <source>
        <dbReference type="PROSITE" id="PS50835"/>
    </source>
</evidence>
<dbReference type="GO" id="GO:0050808">
    <property type="term" value="P:synapse organization"/>
    <property type="evidence" value="ECO:0007669"/>
    <property type="project" value="TreeGrafter"/>
</dbReference>
<dbReference type="AlphaFoldDB" id="A0AAW0TGE7"/>
<dbReference type="InterPro" id="IPR037448">
    <property type="entry name" value="Zig-8"/>
</dbReference>
<dbReference type="InterPro" id="IPR013106">
    <property type="entry name" value="Ig_V-set"/>
</dbReference>
<name>A0AAW0TGE7_SCYPA</name>
<dbReference type="PANTHER" id="PTHR23279">
    <property type="entry name" value="DEFECTIVE PROBOSCIS EXTENSION RESPONSE DPR -RELATED"/>
    <property type="match status" value="1"/>
</dbReference>
<dbReference type="Gene3D" id="2.60.40.10">
    <property type="entry name" value="Immunoglobulins"/>
    <property type="match status" value="2"/>
</dbReference>
<dbReference type="InterPro" id="IPR013783">
    <property type="entry name" value="Ig-like_fold"/>
</dbReference>
<dbReference type="FunFam" id="2.60.40.10:FF:000533">
    <property type="entry name" value="Uncharacterized protein, isoform A"/>
    <property type="match status" value="1"/>
</dbReference>
<feature type="domain" description="Ig-like" evidence="3">
    <location>
        <begin position="179"/>
        <end position="260"/>
    </location>
</feature>